<proteinExistence type="predicted"/>
<gene>
    <name evidence="1" type="ORF">FH972_010124</name>
</gene>
<sequence length="74" mass="8387">MDSAWEYCKPAPKKRWERPKKMLGIVIPAFVVTARKGGVGKPFCRHFERVLVKRIPRTASSTNAREGRFAGINS</sequence>
<dbReference type="AlphaFoldDB" id="A0A660KMD4"/>
<evidence type="ECO:0000313" key="1">
    <source>
        <dbReference type="EMBL" id="KAE8037542.1"/>
    </source>
</evidence>
<reference evidence="1 2" key="1">
    <citation type="submission" date="2019-06" db="EMBL/GenBank/DDBJ databases">
        <title>A chromosomal-level reference genome of Carpinus fangiana (Coryloideae, Betulaceae).</title>
        <authorList>
            <person name="Yang X."/>
            <person name="Wang Z."/>
            <person name="Zhang L."/>
            <person name="Hao G."/>
            <person name="Liu J."/>
            <person name="Yang Y."/>
        </authorList>
    </citation>
    <scope>NUCLEOTIDE SEQUENCE [LARGE SCALE GENOMIC DNA]</scope>
    <source>
        <strain evidence="1">Cfa_2016G</strain>
        <tissue evidence="1">Leaf</tissue>
    </source>
</reference>
<accession>A0A660KMD4</accession>
<evidence type="ECO:0000313" key="2">
    <source>
        <dbReference type="Proteomes" id="UP000327013"/>
    </source>
</evidence>
<name>A0A660KMD4_9ROSI</name>
<keyword evidence="2" id="KW-1185">Reference proteome</keyword>
<organism evidence="1 2">
    <name type="scientific">Carpinus fangiana</name>
    <dbReference type="NCBI Taxonomy" id="176857"/>
    <lineage>
        <taxon>Eukaryota</taxon>
        <taxon>Viridiplantae</taxon>
        <taxon>Streptophyta</taxon>
        <taxon>Embryophyta</taxon>
        <taxon>Tracheophyta</taxon>
        <taxon>Spermatophyta</taxon>
        <taxon>Magnoliopsida</taxon>
        <taxon>eudicotyledons</taxon>
        <taxon>Gunneridae</taxon>
        <taxon>Pentapetalae</taxon>
        <taxon>rosids</taxon>
        <taxon>fabids</taxon>
        <taxon>Fagales</taxon>
        <taxon>Betulaceae</taxon>
        <taxon>Carpinus</taxon>
    </lineage>
</organism>
<protein>
    <submittedName>
        <fullName evidence="1">Uncharacterized protein</fullName>
    </submittedName>
</protein>
<dbReference type="Proteomes" id="UP000327013">
    <property type="component" value="Chromosome 4"/>
</dbReference>
<dbReference type="EMBL" id="CM017324">
    <property type="protein sequence ID" value="KAE8037542.1"/>
    <property type="molecule type" value="Genomic_DNA"/>
</dbReference>